<keyword evidence="3" id="KW-0378">Hydrolase</keyword>
<feature type="domain" description="LamG-like jellyroll fold" evidence="7">
    <location>
        <begin position="973"/>
        <end position="1104"/>
    </location>
</feature>
<dbReference type="PRINTS" id="PR00133">
    <property type="entry name" value="GLHYDRLASE3"/>
</dbReference>
<dbReference type="Gene3D" id="3.40.50.1700">
    <property type="entry name" value="Glycoside hydrolase family 3 C-terminal domain"/>
    <property type="match status" value="1"/>
</dbReference>
<dbReference type="InterPro" id="IPR013783">
    <property type="entry name" value="Ig-like_fold"/>
</dbReference>
<reference evidence="9" key="1">
    <citation type="journal article" date="2014" name="Int. J. Syst. Evol. Microbiol.">
        <title>Complete genome sequence of Corynebacterium casei LMG S-19264T (=DSM 44701T), isolated from a smear-ripened cheese.</title>
        <authorList>
            <consortium name="US DOE Joint Genome Institute (JGI-PGF)"/>
            <person name="Walter F."/>
            <person name="Albersmeier A."/>
            <person name="Kalinowski J."/>
            <person name="Ruckert C."/>
        </authorList>
    </citation>
    <scope>NUCLEOTIDE SEQUENCE</scope>
    <source>
        <strain evidence="9">CGMCC 1.15448</strain>
    </source>
</reference>
<evidence type="ECO:0000256" key="3">
    <source>
        <dbReference type="ARBA" id="ARBA00022801"/>
    </source>
</evidence>
<dbReference type="InterPro" id="IPR006558">
    <property type="entry name" value="LamG-like"/>
</dbReference>
<dbReference type="PANTHER" id="PTHR42721">
    <property type="entry name" value="SUGAR HYDROLASE-RELATED"/>
    <property type="match status" value="1"/>
</dbReference>
<evidence type="ECO:0000256" key="1">
    <source>
        <dbReference type="ARBA" id="ARBA00005336"/>
    </source>
</evidence>
<evidence type="ECO:0000256" key="4">
    <source>
        <dbReference type="ARBA" id="ARBA00023157"/>
    </source>
</evidence>
<comment type="caution">
    <text evidence="9">The sequence shown here is derived from an EMBL/GenBank/DDBJ whole genome shotgun (WGS) entry which is preliminary data.</text>
</comment>
<dbReference type="SUPFAM" id="SSF52279">
    <property type="entry name" value="Beta-D-glucan exohydrolase, C-terminal domain"/>
    <property type="match status" value="1"/>
</dbReference>
<dbReference type="InterPro" id="IPR001764">
    <property type="entry name" value="Glyco_hydro_3_N"/>
</dbReference>
<accession>A0A8J2UDQ7</accession>
<dbReference type="FunFam" id="2.60.40.10:FF:000495">
    <property type="entry name" value="Periplasmic beta-glucosidase"/>
    <property type="match status" value="1"/>
</dbReference>
<proteinExistence type="inferred from homology"/>
<dbReference type="GO" id="GO:0008422">
    <property type="term" value="F:beta-glucosidase activity"/>
    <property type="evidence" value="ECO:0007669"/>
    <property type="project" value="UniProtKB-ARBA"/>
</dbReference>
<keyword evidence="10" id="KW-1185">Reference proteome</keyword>
<feature type="domain" description="Fibronectin type III-like" evidence="8">
    <location>
        <begin position="624"/>
        <end position="693"/>
    </location>
</feature>
<dbReference type="Gene3D" id="2.60.120.200">
    <property type="match status" value="1"/>
</dbReference>
<dbReference type="FunFam" id="3.40.50.1700:FF:000009">
    <property type="entry name" value="Periplasmic beta-glucosidase"/>
    <property type="match status" value="1"/>
</dbReference>
<dbReference type="Gene3D" id="2.60.40.10">
    <property type="entry name" value="Immunoglobulins"/>
    <property type="match status" value="2"/>
</dbReference>
<gene>
    <name evidence="9" type="ORF">GCM10011511_26930</name>
</gene>
<keyword evidence="2 6" id="KW-0732">Signal</keyword>
<reference evidence="9" key="2">
    <citation type="submission" date="2020-09" db="EMBL/GenBank/DDBJ databases">
        <authorList>
            <person name="Sun Q."/>
            <person name="Zhou Y."/>
        </authorList>
    </citation>
    <scope>NUCLEOTIDE SEQUENCE</scope>
    <source>
        <strain evidence="9">CGMCC 1.15448</strain>
    </source>
</reference>
<evidence type="ECO:0000313" key="10">
    <source>
        <dbReference type="Proteomes" id="UP000607559"/>
    </source>
</evidence>
<evidence type="ECO:0000256" key="6">
    <source>
        <dbReference type="SAM" id="SignalP"/>
    </source>
</evidence>
<feature type="region of interest" description="Disordered" evidence="5">
    <location>
        <begin position="691"/>
        <end position="712"/>
    </location>
</feature>
<dbReference type="SMART" id="SM01217">
    <property type="entry name" value="Fn3_like"/>
    <property type="match status" value="1"/>
</dbReference>
<dbReference type="GO" id="GO:0046556">
    <property type="term" value="F:alpha-L-arabinofuranosidase activity"/>
    <property type="evidence" value="ECO:0007669"/>
    <property type="project" value="TreeGrafter"/>
</dbReference>
<evidence type="ECO:0000259" key="7">
    <source>
        <dbReference type="SMART" id="SM00560"/>
    </source>
</evidence>
<dbReference type="AlphaFoldDB" id="A0A8J2UDQ7"/>
<dbReference type="Pfam" id="PF13385">
    <property type="entry name" value="Laminin_G_3"/>
    <property type="match status" value="1"/>
</dbReference>
<feature type="compositionally biased region" description="Basic and acidic residues" evidence="5">
    <location>
        <begin position="701"/>
        <end position="712"/>
    </location>
</feature>
<dbReference type="GO" id="GO:0031222">
    <property type="term" value="P:arabinan catabolic process"/>
    <property type="evidence" value="ECO:0007669"/>
    <property type="project" value="TreeGrafter"/>
</dbReference>
<dbReference type="SUPFAM" id="SSF49899">
    <property type="entry name" value="Concanavalin A-like lectins/glucanases"/>
    <property type="match status" value="1"/>
</dbReference>
<evidence type="ECO:0000256" key="5">
    <source>
        <dbReference type="SAM" id="MobiDB-lite"/>
    </source>
</evidence>
<dbReference type="InterPro" id="IPR017853">
    <property type="entry name" value="GH"/>
</dbReference>
<dbReference type="Proteomes" id="UP000607559">
    <property type="component" value="Unassembled WGS sequence"/>
</dbReference>
<dbReference type="SUPFAM" id="SSF51445">
    <property type="entry name" value="(Trans)glycosidases"/>
    <property type="match status" value="1"/>
</dbReference>
<dbReference type="InterPro" id="IPR044993">
    <property type="entry name" value="BXL"/>
</dbReference>
<keyword evidence="4" id="KW-1015">Disulfide bond</keyword>
<dbReference type="InterPro" id="IPR036881">
    <property type="entry name" value="Glyco_hydro_3_C_sf"/>
</dbReference>
<comment type="similarity">
    <text evidence="1">Belongs to the glycosyl hydrolase 3 family.</text>
</comment>
<dbReference type="GO" id="GO:0009044">
    <property type="term" value="F:xylan 1,4-beta-xylosidase activity"/>
    <property type="evidence" value="ECO:0007669"/>
    <property type="project" value="InterPro"/>
</dbReference>
<sequence length="1240" mass="134298">MSKKKLILLVSSIVFCIINARAQQTLPYLDSNLSIEARITDLLPRLTLEEKIVQLSDSWGSKGIPRLKVPAMLKTEGLHGQSYSTGATIFPQAIAMASTFDTALVHNIGKTTAIESKAAGLRVTWSPVLDVARDVRWGRVEETYGEDPYLVSRMGVAWINGFQNEGMIAVPKHFAGHGEPLGGRDSHDVGLSDRTMRNVHLVPFRAAIKEAHAGGVMAAYSTWDAVPDNGSNELLQKILREEWGFDGIVVSDCSAPENFLRKQSVVYNLDEAAKMAILAGVDIECGSVNAFTLAGAIKRGVLKERDLDVNLRRVFRAKYRLGLFDRPGPDKMNWEKLPVYDIPPHRELAREAAIKGSVLLKNDRNLLPLSKDIKTIAVIGPNADMAQTGDYSAKAGPGQLVTVLQGIKSHVSAGTTILYEKGCNVESMDSSGFERATAAASKADAVVVVVGDYSNNNPAIEHKEKNTTGENVDGATLEIPGVQRQLIRRIAATGKPVVLVLVNGKPFVLTWEAEHLAAILETWYPGEEGGNATADILFGDANPSGRLPVTFPRHVGQLPLRYDYLPSGRNYDYYDMPFTPLYRFGYGLSYTTFHYSNLTTAVNGDGTVAVSVDIENTGNRAGDEVAQLYLTDMISSVITPVITLKGFQRVHLDTGEKKTIGFRLSPYQLSLLDASMERVVELGRYRVHVGGVSPESPPGNTEHKGKIGYNDPKEGVSGEFEINTRYKASFMPGIQAPSGVKGGVAFPVTVTVTNEGNITDVADIKIYGETLLDDYRSEIDPGQSFTHTFEVTLYRSGRQTITVIVGKKLLTWPVNVAQSPAMLTLDNARLSIGDDGVLHYEATAVNGGSVPYSDSLRIMVNDNAVVSQLLVLKAGERRDVQYSYAFPAAGAYRVRIGNGSEQRLMAPGGVGLALQNPLLYLDFDQAGAKDDVSGASLKVQGAAQYPNGKNGWAFYSSDKQTFIPAGGLDLYRKSFTLASWVKVDSYENGQAMFFGGQAPMGADVDNTGTVLAAGVQNEALLLSFQDRDLKGNARVPTGQWVHLAYTYDAENNKGTLYINGRLDKSAAQKAYAGPLDIIGGAPRFGHGRFAMDEVLVARNCLSPSTIKELCEKGIGGLRNGEVVTEWRDIKTAISTLRYNASVPKKSSAVLTIETEGEDHRPLASRIIPLKDGEQSLALEGLKGARVRIKITLSAADWTATPAVQTVVLTGTDGDLARWSVTNEWKKATISGGLTIGKQSL</sequence>
<feature type="signal peptide" evidence="6">
    <location>
        <begin position="1"/>
        <end position="22"/>
    </location>
</feature>
<dbReference type="Gene3D" id="3.20.20.300">
    <property type="entry name" value="Glycoside hydrolase, family 3, N-terminal domain"/>
    <property type="match status" value="1"/>
</dbReference>
<organism evidence="9 10">
    <name type="scientific">Puia dinghuensis</name>
    <dbReference type="NCBI Taxonomy" id="1792502"/>
    <lineage>
        <taxon>Bacteria</taxon>
        <taxon>Pseudomonadati</taxon>
        <taxon>Bacteroidota</taxon>
        <taxon>Chitinophagia</taxon>
        <taxon>Chitinophagales</taxon>
        <taxon>Chitinophagaceae</taxon>
        <taxon>Puia</taxon>
    </lineage>
</organism>
<dbReference type="GO" id="GO:0045493">
    <property type="term" value="P:xylan catabolic process"/>
    <property type="evidence" value="ECO:0007669"/>
    <property type="project" value="InterPro"/>
</dbReference>
<evidence type="ECO:0008006" key="11">
    <source>
        <dbReference type="Google" id="ProtNLM"/>
    </source>
</evidence>
<dbReference type="Pfam" id="PF14310">
    <property type="entry name" value="Fn3-like"/>
    <property type="match status" value="1"/>
</dbReference>
<dbReference type="SMART" id="SM00560">
    <property type="entry name" value="LamGL"/>
    <property type="match status" value="1"/>
</dbReference>
<dbReference type="Pfam" id="PF00933">
    <property type="entry name" value="Glyco_hydro_3"/>
    <property type="match status" value="1"/>
</dbReference>
<dbReference type="EMBL" id="BMJC01000003">
    <property type="protein sequence ID" value="GGB02285.1"/>
    <property type="molecule type" value="Genomic_DNA"/>
</dbReference>
<evidence type="ECO:0000256" key="2">
    <source>
        <dbReference type="ARBA" id="ARBA00022729"/>
    </source>
</evidence>
<protein>
    <recommendedName>
        <fullName evidence="11">Beta-glucosidase</fullName>
    </recommendedName>
</protein>
<dbReference type="InterPro" id="IPR002772">
    <property type="entry name" value="Glyco_hydro_3_C"/>
</dbReference>
<dbReference type="InterPro" id="IPR013320">
    <property type="entry name" value="ConA-like_dom_sf"/>
</dbReference>
<name>A0A8J2UDQ7_9BACT</name>
<dbReference type="InterPro" id="IPR036962">
    <property type="entry name" value="Glyco_hydro_3_N_sf"/>
</dbReference>
<dbReference type="RefSeq" id="WP_188932465.1">
    <property type="nucleotide sequence ID" value="NZ_BMJC01000003.1"/>
</dbReference>
<feature type="chain" id="PRO_5035187047" description="Beta-glucosidase" evidence="6">
    <location>
        <begin position="23"/>
        <end position="1240"/>
    </location>
</feature>
<evidence type="ECO:0000259" key="8">
    <source>
        <dbReference type="SMART" id="SM01217"/>
    </source>
</evidence>
<dbReference type="PANTHER" id="PTHR42721:SF3">
    <property type="entry name" value="BETA-D-XYLOSIDASE 5-RELATED"/>
    <property type="match status" value="1"/>
</dbReference>
<dbReference type="Pfam" id="PF01915">
    <property type="entry name" value="Glyco_hydro_3_C"/>
    <property type="match status" value="1"/>
</dbReference>
<dbReference type="InterPro" id="IPR026891">
    <property type="entry name" value="Fn3-like"/>
</dbReference>
<evidence type="ECO:0000313" key="9">
    <source>
        <dbReference type="EMBL" id="GGB02285.1"/>
    </source>
</evidence>